<keyword evidence="1" id="KW-0175">Coiled coil</keyword>
<organism evidence="2 3">
    <name type="scientific">Gilliamella apicola</name>
    <dbReference type="NCBI Taxonomy" id="1196095"/>
    <lineage>
        <taxon>Bacteria</taxon>
        <taxon>Pseudomonadati</taxon>
        <taxon>Pseudomonadota</taxon>
        <taxon>Gammaproteobacteria</taxon>
        <taxon>Orbales</taxon>
        <taxon>Orbaceae</taxon>
        <taxon>Gilliamella</taxon>
    </lineage>
</organism>
<gene>
    <name evidence="2" type="ORF">FPQ15_08955</name>
</gene>
<dbReference type="RefSeq" id="WP_144092213.1">
    <property type="nucleotide sequence ID" value="NZ_VMHM01000011.1"/>
</dbReference>
<accession>A0A556SAX8</accession>
<dbReference type="AlphaFoldDB" id="A0A556SAX8"/>
<comment type="caution">
    <text evidence="2">The sequence shown here is derived from an EMBL/GenBank/DDBJ whole genome shotgun (WGS) entry which is preliminary data.</text>
</comment>
<dbReference type="EMBL" id="VMHM01000011">
    <property type="protein sequence ID" value="TSJ98300.1"/>
    <property type="molecule type" value="Genomic_DNA"/>
</dbReference>
<evidence type="ECO:0000313" key="2">
    <source>
        <dbReference type="EMBL" id="TSJ98300.1"/>
    </source>
</evidence>
<sequence length="333" mass="38559">MARIANPTKEAIELPAIDEQRINDAMNNFTSIQSEYNEERDLVNQLLGQSQMADAFAKFSNTVFISKLSYVKENKLYQYITNNKSEDSSSKNTWEGFCKLLGWTPQHANEAIANLHSLGEEALESMSRMGIGYRELRQYRKLPEDQKTALIEVAKAGDKESLVELAEEFISKNNKEKDLLKKENSNLQADYKALSKRNADVAKEKEELAIKLAQFEMKTVPLDERLEPFKKQIAETQSRIDKLFEEQRQYVDIMYKLMLDIMENDPDYDPEKPYSLPESMQIALLTLNGSAVLTLDQARYVHRELWNKFDSDIMEAQQRQESLVNENVQDLYK</sequence>
<evidence type="ECO:0000313" key="3">
    <source>
        <dbReference type="Proteomes" id="UP000319483"/>
    </source>
</evidence>
<feature type="coiled-coil region" evidence="1">
    <location>
        <begin position="170"/>
        <end position="218"/>
    </location>
</feature>
<reference evidence="2 3" key="1">
    <citation type="submission" date="2019-07" db="EMBL/GenBank/DDBJ databases">
        <title>Gilliamella genomes.</title>
        <authorList>
            <person name="Zheng H."/>
        </authorList>
    </citation>
    <scope>NUCLEOTIDE SEQUENCE [LARGE SCALE GENOMIC DNA]</scope>
    <source>
        <strain evidence="2 3">W8127</strain>
    </source>
</reference>
<protein>
    <submittedName>
        <fullName evidence="2">Uncharacterized protein</fullName>
    </submittedName>
</protein>
<proteinExistence type="predicted"/>
<dbReference type="Proteomes" id="UP000319483">
    <property type="component" value="Unassembled WGS sequence"/>
</dbReference>
<name>A0A556SAX8_9GAMM</name>
<evidence type="ECO:0000256" key="1">
    <source>
        <dbReference type="SAM" id="Coils"/>
    </source>
</evidence>